<dbReference type="EMBL" id="WEIA01000030">
    <property type="protein sequence ID" value="NLR24340.1"/>
    <property type="molecule type" value="Genomic_DNA"/>
</dbReference>
<keyword evidence="5" id="KW-0663">Pyridoxal phosphate</keyword>
<organism evidence="9 11">
    <name type="scientific">Pseudoalteromonas maricaloris</name>
    <dbReference type="NCBI Taxonomy" id="184924"/>
    <lineage>
        <taxon>Bacteria</taxon>
        <taxon>Pseudomonadati</taxon>
        <taxon>Pseudomonadota</taxon>
        <taxon>Gammaproteobacteria</taxon>
        <taxon>Alteromonadales</taxon>
        <taxon>Pseudoalteromonadaceae</taxon>
        <taxon>Pseudoalteromonas</taxon>
    </lineage>
</organism>
<comment type="cofactor">
    <cofactor evidence="1 7">
        <name>pyridoxal 5'-phosphate</name>
        <dbReference type="ChEBI" id="CHEBI:597326"/>
    </cofactor>
</comment>
<dbReference type="CDD" id="cd06453">
    <property type="entry name" value="SufS_like"/>
    <property type="match status" value="1"/>
</dbReference>
<feature type="domain" description="Aminotransferase class V" evidence="8">
    <location>
        <begin position="22"/>
        <end position="385"/>
    </location>
</feature>
<dbReference type="EC" id="2.8.1.7" evidence="3"/>
<dbReference type="InterPro" id="IPR015422">
    <property type="entry name" value="PyrdxlP-dep_Trfase_small"/>
</dbReference>
<protein>
    <recommendedName>
        <fullName evidence="3">cysteine desulfurase</fullName>
        <ecNumber evidence="3">2.8.1.7</ecNumber>
    </recommendedName>
</protein>
<evidence type="ECO:0000313" key="9">
    <source>
        <dbReference type="EMBL" id="NLR24340.1"/>
    </source>
</evidence>
<evidence type="ECO:0000256" key="3">
    <source>
        <dbReference type="ARBA" id="ARBA00012239"/>
    </source>
</evidence>
<dbReference type="RefSeq" id="WP_039491336.1">
    <property type="nucleotide sequence ID" value="NZ_CBCSDF010000033.1"/>
</dbReference>
<dbReference type="InterPro" id="IPR020578">
    <property type="entry name" value="Aminotrans_V_PyrdxlP_BS"/>
</dbReference>
<dbReference type="EMBL" id="CP137579">
    <property type="protein sequence ID" value="WOX30918.1"/>
    <property type="molecule type" value="Genomic_DNA"/>
</dbReference>
<dbReference type="SUPFAM" id="SSF53383">
    <property type="entry name" value="PLP-dependent transferases"/>
    <property type="match status" value="1"/>
</dbReference>
<evidence type="ECO:0000313" key="10">
    <source>
        <dbReference type="EMBL" id="WOX30918.1"/>
    </source>
</evidence>
<dbReference type="Proteomes" id="UP001304419">
    <property type="component" value="Chromosome 2"/>
</dbReference>
<evidence type="ECO:0000256" key="2">
    <source>
        <dbReference type="ARBA" id="ARBA00010447"/>
    </source>
</evidence>
<dbReference type="Gene3D" id="3.90.1150.10">
    <property type="entry name" value="Aspartate Aminotransferase, domain 1"/>
    <property type="match status" value="1"/>
</dbReference>
<dbReference type="GO" id="GO:0030170">
    <property type="term" value="F:pyridoxal phosphate binding"/>
    <property type="evidence" value="ECO:0007669"/>
    <property type="project" value="InterPro"/>
</dbReference>
<dbReference type="AlphaFoldDB" id="A0A8I2H958"/>
<dbReference type="Gene3D" id="3.40.640.10">
    <property type="entry name" value="Type I PLP-dependent aspartate aminotransferase-like (Major domain)"/>
    <property type="match status" value="1"/>
</dbReference>
<dbReference type="GO" id="GO:0031071">
    <property type="term" value="F:cysteine desulfurase activity"/>
    <property type="evidence" value="ECO:0007669"/>
    <property type="project" value="UniProtKB-EC"/>
</dbReference>
<keyword evidence="9" id="KW-0032">Aminotransferase</keyword>
<keyword evidence="12" id="KW-1185">Reference proteome</keyword>
<evidence type="ECO:0000256" key="5">
    <source>
        <dbReference type="ARBA" id="ARBA00022898"/>
    </source>
</evidence>
<keyword evidence="4 9" id="KW-0808">Transferase</keyword>
<dbReference type="InterPro" id="IPR000192">
    <property type="entry name" value="Aminotrans_V_dom"/>
</dbReference>
<evidence type="ECO:0000256" key="6">
    <source>
        <dbReference type="ARBA" id="ARBA00050776"/>
    </source>
</evidence>
<dbReference type="GO" id="GO:0006534">
    <property type="term" value="P:cysteine metabolic process"/>
    <property type="evidence" value="ECO:0007669"/>
    <property type="project" value="InterPro"/>
</dbReference>
<reference evidence="10 12" key="2">
    <citation type="submission" date="2023-10" db="EMBL/GenBank/DDBJ databases">
        <title>To unveil natural product biosynthetic capacity in Pseudoalteromonas.</title>
        <authorList>
            <person name="Wang J."/>
        </authorList>
    </citation>
    <scope>NUCLEOTIDE SEQUENCE [LARGE SCALE GENOMIC DNA]</scope>
    <source>
        <strain evidence="10 12">DSM 15914</strain>
    </source>
</reference>
<gene>
    <name evidence="9" type="ORF">F9Y85_24140</name>
    <name evidence="10" type="ORF">R5H13_23885</name>
</gene>
<reference evidence="9" key="1">
    <citation type="submission" date="2019-10" db="EMBL/GenBank/DDBJ databases">
        <authorList>
            <person name="Paulsen S."/>
        </authorList>
    </citation>
    <scope>NUCLEOTIDE SEQUENCE</scope>
    <source>
        <strain evidence="9">LMG 19692</strain>
    </source>
</reference>
<dbReference type="PANTHER" id="PTHR43586">
    <property type="entry name" value="CYSTEINE DESULFURASE"/>
    <property type="match status" value="1"/>
</dbReference>
<dbReference type="Proteomes" id="UP000646877">
    <property type="component" value="Unassembled WGS sequence"/>
</dbReference>
<evidence type="ECO:0000259" key="8">
    <source>
        <dbReference type="Pfam" id="PF00266"/>
    </source>
</evidence>
<comment type="catalytic activity">
    <reaction evidence="6">
        <text>(sulfur carrier)-H + L-cysteine = (sulfur carrier)-SH + L-alanine</text>
        <dbReference type="Rhea" id="RHEA:43892"/>
        <dbReference type="Rhea" id="RHEA-COMP:14737"/>
        <dbReference type="Rhea" id="RHEA-COMP:14739"/>
        <dbReference type="ChEBI" id="CHEBI:29917"/>
        <dbReference type="ChEBI" id="CHEBI:35235"/>
        <dbReference type="ChEBI" id="CHEBI:57972"/>
        <dbReference type="ChEBI" id="CHEBI:64428"/>
        <dbReference type="EC" id="2.8.1.7"/>
    </reaction>
</comment>
<dbReference type="InterPro" id="IPR010970">
    <property type="entry name" value="Cys_dSase_SufS"/>
</dbReference>
<dbReference type="InterPro" id="IPR015421">
    <property type="entry name" value="PyrdxlP-dep_Trfase_major"/>
</dbReference>
<dbReference type="PROSITE" id="PS00595">
    <property type="entry name" value="AA_TRANSFER_CLASS_5"/>
    <property type="match status" value="1"/>
</dbReference>
<dbReference type="GO" id="GO:0008483">
    <property type="term" value="F:transaminase activity"/>
    <property type="evidence" value="ECO:0007669"/>
    <property type="project" value="UniProtKB-KW"/>
</dbReference>
<dbReference type="Pfam" id="PF00266">
    <property type="entry name" value="Aminotran_5"/>
    <property type="match status" value="1"/>
</dbReference>
<evidence type="ECO:0000313" key="12">
    <source>
        <dbReference type="Proteomes" id="UP001304419"/>
    </source>
</evidence>
<comment type="similarity">
    <text evidence="2">Belongs to the class-V pyridoxal-phosphate-dependent aminotransferase family. Csd subfamily.</text>
</comment>
<evidence type="ECO:0000256" key="4">
    <source>
        <dbReference type="ARBA" id="ARBA00022679"/>
    </source>
</evidence>
<accession>A0A8I2H958</accession>
<dbReference type="PANTHER" id="PTHR43586:SF8">
    <property type="entry name" value="CYSTEINE DESULFURASE 1, CHLOROPLASTIC"/>
    <property type="match status" value="1"/>
</dbReference>
<evidence type="ECO:0000313" key="11">
    <source>
        <dbReference type="Proteomes" id="UP000646877"/>
    </source>
</evidence>
<proteinExistence type="inferred from homology"/>
<name>A0A8I2H958_9GAMM</name>
<sequence>MNNITNEFPGLNAEIDGEPVLYLDSAATSLKPKVMIDAISRYYSGVACNVHRGKHFAMEEVSNQYEQVRYNVANLIQCHGNEVVFVSNTTEAINMVASGLELQKDDLVLVSENAHHSNLLPWSSKAKTEIIVSLPNGAIDIEQYERLLQQKPKVVALTHCSNVTGIYIDLERMAALAKSVGAIVLVDAAQSIPHRKVSVKSGNIDFMCFSAHKMLGPNGVGVLYGKADMLESLVPQTLGGGMVDWVEYDSFRLRKIPHRFEAGTPNIAGVIGFGASIDYLNRVGIDVISEHDRRLGHFILKEAKKRDYIKVICDDESLDRGAVLSFAIRGLDDLDDVSRYLSDSYGIIVRNGHLCAQPYTQSQTDGQVLRVSGYIYNSEEDIKTFFSALDEICTSMLNISSVSA</sequence>
<dbReference type="InterPro" id="IPR015424">
    <property type="entry name" value="PyrdxlP-dep_Trfase"/>
</dbReference>
<evidence type="ECO:0000256" key="1">
    <source>
        <dbReference type="ARBA" id="ARBA00001933"/>
    </source>
</evidence>
<evidence type="ECO:0000256" key="7">
    <source>
        <dbReference type="RuleBase" id="RU004504"/>
    </source>
</evidence>